<evidence type="ECO:0000313" key="1">
    <source>
        <dbReference type="EMBL" id="RHW73678.1"/>
    </source>
</evidence>
<accession>A0A3L6LBN5</accession>
<organism evidence="1 2">
    <name type="scientific">Trypanosoma brucei equiperdum</name>
    <dbReference type="NCBI Taxonomy" id="630700"/>
    <lineage>
        <taxon>Eukaryota</taxon>
        <taxon>Discoba</taxon>
        <taxon>Euglenozoa</taxon>
        <taxon>Kinetoplastea</taxon>
        <taxon>Metakinetoplastina</taxon>
        <taxon>Trypanosomatida</taxon>
        <taxon>Trypanosomatidae</taxon>
        <taxon>Trypanosoma</taxon>
    </lineage>
</organism>
<dbReference type="Proteomes" id="UP000266743">
    <property type="component" value="Chromosome 3"/>
</dbReference>
<dbReference type="EMBL" id="QSBY01000003">
    <property type="protein sequence ID" value="RHW73678.1"/>
    <property type="molecule type" value="Genomic_DNA"/>
</dbReference>
<protein>
    <submittedName>
        <fullName evidence="1">Uncharacterized protein</fullName>
    </submittedName>
</protein>
<gene>
    <name evidence="1" type="ORF">DPX39_030044000</name>
</gene>
<comment type="caution">
    <text evidence="1">The sequence shown here is derived from an EMBL/GenBank/DDBJ whole genome shotgun (WGS) entry which is preliminary data.</text>
</comment>
<reference evidence="1 2" key="1">
    <citation type="submission" date="2018-09" db="EMBL/GenBank/DDBJ databases">
        <title>whole genome sequence of T. equiperdum IVM-t1 strain.</title>
        <authorList>
            <person name="Suganuma K."/>
        </authorList>
    </citation>
    <scope>NUCLEOTIDE SEQUENCE [LARGE SCALE GENOMIC DNA]</scope>
    <source>
        <strain evidence="1 2">IVM-t1</strain>
    </source>
</reference>
<evidence type="ECO:0000313" key="2">
    <source>
        <dbReference type="Proteomes" id="UP000266743"/>
    </source>
</evidence>
<proteinExistence type="predicted"/>
<name>A0A3L6LBN5_9TRYP</name>
<sequence>MQRLVSTLSRCIQGRAVTTLVPTATEGVDTLEASLRSLSKSSGLIDIKQLGKLMRKLIQCSDSRKARLCKEACRMAHAAGLHAECAEMFFSCRKMGPVTLNDLVINAAACTLDPEYLQKCLSNSDGTSLTRGLASHEAVIVLRIFWQSTRCFVCIERSRKEWSEDRGERGAAKQRETVLGRYRAVSEEAFRLLKLPDDVLFSDWWARVKRLVLYHQKDKGEAAVYEQFFSCWENYHGEEFLKWVEPPCLVAMLRSCVKGERWDLAGRYVNVSRDCLLSRANHPDDTLLQHCLTYFSSSSLSKAGVVWFGRIRETLVGYIPSAMVIHSAARLAGDAGDGELAVWCLQALLSERQPSSPSPHSIFPCLVALAKCRVKDFKKVLRTLEESGHVKQTGEEYLYLDLLYSRHNLFLGEELVQRVEKHLTHVDGCLSRAGFSVRNATLFLRIVQEMEHVSFFKYYMVLKRELQADASDYARAQWLSIALKWVLTQPTLKNSDYETLMMEARALLNDGKTTGAGPPLVGYSLNSKITSRLAAIHQLQGKEAPRGLVDEATVVAPIMRFTRQRHRLPRSQPPWIEAVKPPRQRELWQVRRTLEALAQREWRERVQR</sequence>
<dbReference type="AlphaFoldDB" id="A0A3L6LBN5"/>